<dbReference type="Gene3D" id="3.40.30.10">
    <property type="entry name" value="Glutaredoxin"/>
    <property type="match status" value="1"/>
</dbReference>
<organism evidence="2 3">
    <name type="scientific">Naematelia encephala</name>
    <dbReference type="NCBI Taxonomy" id="71784"/>
    <lineage>
        <taxon>Eukaryota</taxon>
        <taxon>Fungi</taxon>
        <taxon>Dikarya</taxon>
        <taxon>Basidiomycota</taxon>
        <taxon>Agaricomycotina</taxon>
        <taxon>Tremellomycetes</taxon>
        <taxon>Tremellales</taxon>
        <taxon>Naemateliaceae</taxon>
        <taxon>Naematelia</taxon>
    </lineage>
</organism>
<evidence type="ECO:0000259" key="1">
    <source>
        <dbReference type="PROSITE" id="PS50404"/>
    </source>
</evidence>
<dbReference type="InParanoid" id="A0A1Y2BDJ8"/>
<dbReference type="Proteomes" id="UP000193986">
    <property type="component" value="Unassembled WGS sequence"/>
</dbReference>
<keyword evidence="3" id="KW-1185">Reference proteome</keyword>
<dbReference type="STRING" id="71784.A0A1Y2BDJ8"/>
<dbReference type="AlphaFoldDB" id="A0A1Y2BDJ8"/>
<dbReference type="InterPro" id="IPR004045">
    <property type="entry name" value="Glutathione_S-Trfase_N"/>
</dbReference>
<accession>A0A1Y2BDJ8</accession>
<reference evidence="2 3" key="1">
    <citation type="submission" date="2016-07" db="EMBL/GenBank/DDBJ databases">
        <title>Pervasive Adenine N6-methylation of Active Genes in Fungi.</title>
        <authorList>
            <consortium name="DOE Joint Genome Institute"/>
            <person name="Mondo S.J."/>
            <person name="Dannebaum R.O."/>
            <person name="Kuo R.C."/>
            <person name="Labutti K."/>
            <person name="Haridas S."/>
            <person name="Kuo A."/>
            <person name="Salamov A."/>
            <person name="Ahrendt S.R."/>
            <person name="Lipzen A."/>
            <person name="Sullivan W."/>
            <person name="Andreopoulos W.B."/>
            <person name="Clum A."/>
            <person name="Lindquist E."/>
            <person name="Daum C."/>
            <person name="Ramamoorthy G.K."/>
            <person name="Gryganskyi A."/>
            <person name="Culley D."/>
            <person name="Magnuson J.K."/>
            <person name="James T.Y."/>
            <person name="O'Malley M.A."/>
            <person name="Stajich J.E."/>
            <person name="Spatafora J.W."/>
            <person name="Visel A."/>
            <person name="Grigoriev I.V."/>
        </authorList>
    </citation>
    <scope>NUCLEOTIDE SEQUENCE [LARGE SCALE GENOMIC DNA]</scope>
    <source>
        <strain evidence="2 3">68-887.2</strain>
    </source>
</reference>
<dbReference type="PROSITE" id="PS50404">
    <property type="entry name" value="GST_NTER"/>
    <property type="match status" value="1"/>
</dbReference>
<dbReference type="CDD" id="cd00570">
    <property type="entry name" value="GST_N_family"/>
    <property type="match status" value="1"/>
</dbReference>
<comment type="caution">
    <text evidence="2">The sequence shown here is derived from an EMBL/GenBank/DDBJ whole genome shotgun (WGS) entry which is preliminary data.</text>
</comment>
<protein>
    <recommendedName>
        <fullName evidence="1">GST N-terminal domain-containing protein</fullName>
    </recommendedName>
</protein>
<proteinExistence type="predicted"/>
<dbReference type="SUPFAM" id="SSF52833">
    <property type="entry name" value="Thioredoxin-like"/>
    <property type="match status" value="1"/>
</dbReference>
<dbReference type="SUPFAM" id="SSF47616">
    <property type="entry name" value="GST C-terminal domain-like"/>
    <property type="match status" value="1"/>
</dbReference>
<gene>
    <name evidence="2" type="ORF">BCR39DRAFT_586902</name>
</gene>
<dbReference type="Pfam" id="PF13417">
    <property type="entry name" value="GST_N_3"/>
    <property type="match status" value="1"/>
</dbReference>
<dbReference type="OrthoDB" id="412788at2759"/>
<feature type="domain" description="GST N-terminal" evidence="1">
    <location>
        <begin position="4"/>
        <end position="88"/>
    </location>
</feature>
<name>A0A1Y2BDJ8_9TREE</name>
<dbReference type="InterPro" id="IPR036249">
    <property type="entry name" value="Thioredoxin-like_sf"/>
</dbReference>
<evidence type="ECO:0000313" key="2">
    <source>
        <dbReference type="EMBL" id="ORY32567.1"/>
    </source>
</evidence>
<dbReference type="EMBL" id="MCFC01000009">
    <property type="protein sequence ID" value="ORY32567.1"/>
    <property type="molecule type" value="Genomic_DNA"/>
</dbReference>
<sequence length="283" mass="30814">MTDSKPKFYEFEGSCWANVPKLAISEAGFKDGDIEWININLGEGANFNPDYLKVTPAGTIPALVSDGKTFTDSTTVTKELLRLAPHPPRVSAHTSTSLVEEVHGAAHDPNATLLFARDDADYEAKKNGLAKAFLAGRQKALDKYAPDAPEEFKTFLTKKQQGNKQLLEFFTGNPDEAAKKEHFATAASLWNSVGITIRGVLTQALQKTEGPFVAGKTPGEADFHVITWLSRIITCAGVEPGSPASVAIPKLQEYTGGHAIDPVVSKYWDAWIARDSFKNNKIH</sequence>
<dbReference type="InterPro" id="IPR036282">
    <property type="entry name" value="Glutathione-S-Trfase_C_sf"/>
</dbReference>
<evidence type="ECO:0000313" key="3">
    <source>
        <dbReference type="Proteomes" id="UP000193986"/>
    </source>
</evidence>
<dbReference type="Gene3D" id="1.20.1050.10">
    <property type="match status" value="1"/>
</dbReference>